<evidence type="ECO:0000313" key="4">
    <source>
        <dbReference type="Proteomes" id="UP001564626"/>
    </source>
</evidence>
<name>A0ABV4CFG7_9PSEU</name>
<evidence type="ECO:0000259" key="1">
    <source>
        <dbReference type="Pfam" id="PF09664"/>
    </source>
</evidence>
<accession>A0ABV4CFG7</accession>
<sequence>MADPADIRRAWDVEALRGLWTRARAAVEAEETTFRLELPDDAARQAVGDLYGRPMWGEGTRISVPKLDAALRASPFGVGLREALELLHGRPLGGARPTAAPARSADPLAEQLAAHGLDGAGWAGPWIDWVHRYGRISRSELPALARDAAAVLAELTSDRVVSRAELAALTGDPHALDTGTALSRVVFKAASLALGDQRPRRDLWASWGVVRNAASAGAVCWALPLVGADPWSRGVRERAELGLPAHLSLLDLRAAPDRLVEPGTAIAVCEHPRLVEAVLGERIGHPVVRATGPLASALLSRLAADGAELHVHGDFDWPGVAAVARLVERTGARPWRMAAADYREALDRAAARRTDLGTLVGDPVRTPWDPDLAGLMADTGRAIDEEMVLPSLLADLRS</sequence>
<gene>
    <name evidence="3" type="ORF">AB8O55_10255</name>
</gene>
<organism evidence="3 4">
    <name type="scientific">Saccharopolyspora cebuensis</name>
    <dbReference type="NCBI Taxonomy" id="418759"/>
    <lineage>
        <taxon>Bacteria</taxon>
        <taxon>Bacillati</taxon>
        <taxon>Actinomycetota</taxon>
        <taxon>Actinomycetes</taxon>
        <taxon>Pseudonocardiales</taxon>
        <taxon>Pseudonocardiaceae</taxon>
        <taxon>Saccharopolyspora</taxon>
    </lineage>
</organism>
<dbReference type="Proteomes" id="UP001564626">
    <property type="component" value="Unassembled WGS sequence"/>
</dbReference>
<dbReference type="EMBL" id="JBGEHV010000014">
    <property type="protein sequence ID" value="MEY8039778.1"/>
    <property type="molecule type" value="Genomic_DNA"/>
</dbReference>
<proteinExistence type="predicted"/>
<dbReference type="InterPro" id="IPR024465">
    <property type="entry name" value="DUF2399"/>
</dbReference>
<feature type="domain" description="DUF2399" evidence="1">
    <location>
        <begin position="246"/>
        <end position="396"/>
    </location>
</feature>
<feature type="domain" description="Conserved hypothetical protein CHP02679 N terminus" evidence="2">
    <location>
        <begin position="32"/>
        <end position="224"/>
    </location>
</feature>
<keyword evidence="4" id="KW-1185">Reference proteome</keyword>
<comment type="caution">
    <text evidence="3">The sequence shown here is derived from an EMBL/GenBank/DDBJ whole genome shotgun (WGS) entry which is preliminary data.</text>
</comment>
<dbReference type="RefSeq" id="WP_345364962.1">
    <property type="nucleotide sequence ID" value="NZ_BAABII010000012.1"/>
</dbReference>
<evidence type="ECO:0000259" key="2">
    <source>
        <dbReference type="Pfam" id="PF11796"/>
    </source>
</evidence>
<dbReference type="InterPro" id="IPR024466">
    <property type="entry name" value="CHP02679_N"/>
</dbReference>
<dbReference type="Pfam" id="PF11796">
    <property type="entry name" value="DUF3323"/>
    <property type="match status" value="1"/>
</dbReference>
<protein>
    <submittedName>
        <fullName evidence="3">DUF2399 domain-containing protein</fullName>
    </submittedName>
</protein>
<reference evidence="3 4" key="1">
    <citation type="submission" date="2024-08" db="EMBL/GenBank/DDBJ databases">
        <title>Genome mining of Saccharopolyspora cebuensis PGLac3 from Nigerian medicinal plant.</title>
        <authorList>
            <person name="Ezeobiora C.E."/>
            <person name="Igbokwe N.H."/>
            <person name="Amin D.H."/>
            <person name="Mendie U.E."/>
        </authorList>
    </citation>
    <scope>NUCLEOTIDE SEQUENCE [LARGE SCALE GENOMIC DNA]</scope>
    <source>
        <strain evidence="3 4">PGLac3</strain>
    </source>
</reference>
<evidence type="ECO:0000313" key="3">
    <source>
        <dbReference type="EMBL" id="MEY8039778.1"/>
    </source>
</evidence>
<dbReference type="Pfam" id="PF09664">
    <property type="entry name" value="DUF2399"/>
    <property type="match status" value="1"/>
</dbReference>